<reference evidence="2 3" key="1">
    <citation type="submission" date="2018-06" db="EMBL/GenBank/DDBJ databases">
        <title>Genomic Encyclopedia of Archaeal and Bacterial Type Strains, Phase II (KMG-II): from individual species to whole genera.</title>
        <authorList>
            <person name="Goeker M."/>
        </authorList>
    </citation>
    <scope>NUCLEOTIDE SEQUENCE [LARGE SCALE GENOMIC DNA]</scope>
    <source>
        <strain evidence="2 3">DSM 27372</strain>
    </source>
</reference>
<protein>
    <submittedName>
        <fullName evidence="2">Uncharacterized protein</fullName>
    </submittedName>
</protein>
<keyword evidence="3" id="KW-1185">Reference proteome</keyword>
<sequence>MVFLILLASFGIGIGGAPPVPPRGREQSPIEWVENKEEKEEETEQELFKT</sequence>
<feature type="region of interest" description="Disordered" evidence="1">
    <location>
        <begin position="16"/>
        <end position="50"/>
    </location>
</feature>
<comment type="caution">
    <text evidence="2">The sequence shown here is derived from an EMBL/GenBank/DDBJ whole genome shotgun (WGS) entry which is preliminary data.</text>
</comment>
<dbReference type="Proteomes" id="UP000248198">
    <property type="component" value="Unassembled WGS sequence"/>
</dbReference>
<dbReference type="EMBL" id="QKLU01000003">
    <property type="protein sequence ID" value="PYF75019.1"/>
    <property type="molecule type" value="Genomic_DNA"/>
</dbReference>
<gene>
    <name evidence="2" type="ORF">B0O44_103465</name>
</gene>
<organism evidence="2 3">
    <name type="scientific">Pedobacter nutrimenti</name>
    <dbReference type="NCBI Taxonomy" id="1241337"/>
    <lineage>
        <taxon>Bacteria</taxon>
        <taxon>Pseudomonadati</taxon>
        <taxon>Bacteroidota</taxon>
        <taxon>Sphingobacteriia</taxon>
        <taxon>Sphingobacteriales</taxon>
        <taxon>Sphingobacteriaceae</taxon>
        <taxon>Pedobacter</taxon>
    </lineage>
</organism>
<dbReference type="AlphaFoldDB" id="A0A318UTR1"/>
<evidence type="ECO:0000256" key="1">
    <source>
        <dbReference type="SAM" id="MobiDB-lite"/>
    </source>
</evidence>
<proteinExistence type="predicted"/>
<evidence type="ECO:0000313" key="3">
    <source>
        <dbReference type="Proteomes" id="UP000248198"/>
    </source>
</evidence>
<accession>A0A318UTR1</accession>
<feature type="compositionally biased region" description="Basic and acidic residues" evidence="1">
    <location>
        <begin position="23"/>
        <end position="38"/>
    </location>
</feature>
<feature type="compositionally biased region" description="Acidic residues" evidence="1">
    <location>
        <begin position="39"/>
        <end position="50"/>
    </location>
</feature>
<evidence type="ECO:0000313" key="2">
    <source>
        <dbReference type="EMBL" id="PYF75019.1"/>
    </source>
</evidence>
<name>A0A318UTR1_9SPHI</name>